<feature type="non-terminal residue" evidence="1">
    <location>
        <position position="1"/>
    </location>
</feature>
<reference evidence="1 2" key="1">
    <citation type="journal article" date="2010" name="Genome Biol.">
        <title>A first genome assembly of the barley fungal pathogen Pyrenophora teres f. teres.</title>
        <authorList>
            <person name="Ellwood S.R."/>
            <person name="Liu Z."/>
            <person name="Syme R.A."/>
            <person name="Lai Z."/>
            <person name="Hane J.K."/>
            <person name="Keiper F."/>
            <person name="Moffat C.S."/>
            <person name="Oliver R.P."/>
            <person name="Friesen T.L."/>
        </authorList>
    </citation>
    <scope>NUCLEOTIDE SEQUENCE [LARGE SCALE GENOMIC DNA]</scope>
    <source>
        <strain evidence="1 2">0-1</strain>
    </source>
</reference>
<accession>E3RYB7</accession>
<protein>
    <submittedName>
        <fullName evidence="1">Uncharacterized protein</fullName>
    </submittedName>
</protein>
<dbReference type="AlphaFoldDB" id="E3RYB7"/>
<keyword evidence="2" id="KW-1185">Reference proteome</keyword>
<evidence type="ECO:0000313" key="2">
    <source>
        <dbReference type="Proteomes" id="UP000001067"/>
    </source>
</evidence>
<dbReference type="HOGENOM" id="CLU_3112145_0_0_1"/>
<dbReference type="Proteomes" id="UP000001067">
    <property type="component" value="Unassembled WGS sequence"/>
</dbReference>
<evidence type="ECO:0000313" key="1">
    <source>
        <dbReference type="EMBL" id="EFQ89282.1"/>
    </source>
</evidence>
<organism evidence="2">
    <name type="scientific">Pyrenophora teres f. teres (strain 0-1)</name>
    <name type="common">Barley net blotch fungus</name>
    <name type="synonym">Drechslera teres f. teres</name>
    <dbReference type="NCBI Taxonomy" id="861557"/>
    <lineage>
        <taxon>Eukaryota</taxon>
        <taxon>Fungi</taxon>
        <taxon>Dikarya</taxon>
        <taxon>Ascomycota</taxon>
        <taxon>Pezizomycotina</taxon>
        <taxon>Dothideomycetes</taxon>
        <taxon>Pleosporomycetidae</taxon>
        <taxon>Pleosporales</taxon>
        <taxon>Pleosporineae</taxon>
        <taxon>Pleosporaceae</taxon>
        <taxon>Pyrenophora</taxon>
    </lineage>
</organism>
<gene>
    <name evidence="1" type="ORF">PTT_14510</name>
</gene>
<name>E3RYB7_PYRTT</name>
<dbReference type="OrthoDB" id="10363766at2759"/>
<dbReference type="EMBL" id="GL535846">
    <property type="protein sequence ID" value="EFQ89282.1"/>
    <property type="molecule type" value="Genomic_DNA"/>
</dbReference>
<sequence>NLRRLNKLEKEAVVKRILEESARGFAPTKADVRGIADKLLHKRAGNPVGKN</sequence>
<dbReference type="KEGG" id="pte:PTT_14510"/>
<proteinExistence type="predicted"/>